<dbReference type="RefSeq" id="WP_090841540.1">
    <property type="nucleotide sequence ID" value="NZ_FNIL01000002.1"/>
</dbReference>
<sequence>MFTLPVVMPLTVCFLIYLGVDIYRNRMSLSMRQLYKIGFFAYLLVVFHLTMGSIHLPPENLSSAHAQLLPFFFIYELLYIYSGDSFYFMNTLKLNFFNFLLLIPFGVFLSVLFKEISFFKRIGIIMLFTLGIEVTQHMLSLYGFLLSRNFNMDDIILNTAGGALGLLLGIWVNKYLDSWRNRRHSPAQAS</sequence>
<feature type="transmembrane region" description="Helical" evidence="1">
    <location>
        <begin position="122"/>
        <end position="143"/>
    </location>
</feature>
<gene>
    <name evidence="3" type="ORF">SAMN04488053_102248</name>
</gene>
<keyword evidence="1" id="KW-0472">Membrane</keyword>
<keyword evidence="1" id="KW-1133">Transmembrane helix</keyword>
<evidence type="ECO:0000259" key="2">
    <source>
        <dbReference type="Pfam" id="PF04892"/>
    </source>
</evidence>
<dbReference type="Pfam" id="PF04892">
    <property type="entry name" value="VanZ"/>
    <property type="match status" value="1"/>
</dbReference>
<dbReference type="EMBL" id="FNIL01000002">
    <property type="protein sequence ID" value="SDN61951.1"/>
    <property type="molecule type" value="Genomic_DNA"/>
</dbReference>
<evidence type="ECO:0000256" key="1">
    <source>
        <dbReference type="SAM" id="Phobius"/>
    </source>
</evidence>
<feature type="transmembrane region" description="Helical" evidence="1">
    <location>
        <begin position="96"/>
        <end position="116"/>
    </location>
</feature>
<evidence type="ECO:0000313" key="4">
    <source>
        <dbReference type="Proteomes" id="UP000198778"/>
    </source>
</evidence>
<evidence type="ECO:0000313" key="3">
    <source>
        <dbReference type="EMBL" id="SDN61951.1"/>
    </source>
</evidence>
<proteinExistence type="predicted"/>
<feature type="transmembrane region" description="Helical" evidence="1">
    <location>
        <begin position="155"/>
        <end position="172"/>
    </location>
</feature>
<reference evidence="4" key="1">
    <citation type="submission" date="2016-10" db="EMBL/GenBank/DDBJ databases">
        <authorList>
            <person name="Varghese N."/>
            <person name="Submissions S."/>
        </authorList>
    </citation>
    <scope>NUCLEOTIDE SEQUENCE [LARGE SCALE GENOMIC DNA]</scope>
    <source>
        <strain evidence="4">CGMCC 1.10369</strain>
    </source>
</reference>
<dbReference type="STRING" id="745820.SAMN04488053_102248"/>
<feature type="transmembrane region" description="Helical" evidence="1">
    <location>
        <begin position="35"/>
        <end position="56"/>
    </location>
</feature>
<dbReference type="OrthoDB" id="4822551at2"/>
<dbReference type="PANTHER" id="PTHR36834">
    <property type="entry name" value="MEMBRANE PROTEIN-RELATED"/>
    <property type="match status" value="1"/>
</dbReference>
<feature type="domain" description="VanZ-like" evidence="2">
    <location>
        <begin position="39"/>
        <end position="171"/>
    </location>
</feature>
<dbReference type="AlphaFoldDB" id="A0A1H0CWC6"/>
<dbReference type="InterPro" id="IPR053150">
    <property type="entry name" value="Teicoplanin_resist-assoc"/>
</dbReference>
<keyword evidence="4" id="KW-1185">Reference proteome</keyword>
<dbReference type="InterPro" id="IPR006976">
    <property type="entry name" value="VanZ-like"/>
</dbReference>
<organism evidence="3 4">
    <name type="scientific">Alkalicoccus daliensis</name>
    <dbReference type="NCBI Taxonomy" id="745820"/>
    <lineage>
        <taxon>Bacteria</taxon>
        <taxon>Bacillati</taxon>
        <taxon>Bacillota</taxon>
        <taxon>Bacilli</taxon>
        <taxon>Bacillales</taxon>
        <taxon>Bacillaceae</taxon>
        <taxon>Alkalicoccus</taxon>
    </lineage>
</organism>
<feature type="transmembrane region" description="Helical" evidence="1">
    <location>
        <begin position="68"/>
        <end position="89"/>
    </location>
</feature>
<name>A0A1H0CWC6_9BACI</name>
<dbReference type="Proteomes" id="UP000198778">
    <property type="component" value="Unassembled WGS sequence"/>
</dbReference>
<feature type="transmembrane region" description="Helical" evidence="1">
    <location>
        <begin position="6"/>
        <end position="23"/>
    </location>
</feature>
<accession>A0A1H0CWC6</accession>
<protein>
    <submittedName>
        <fullName evidence="3">VanZ like family protein</fullName>
    </submittedName>
</protein>
<keyword evidence="1" id="KW-0812">Transmembrane</keyword>
<dbReference type="PANTHER" id="PTHR36834:SF1">
    <property type="entry name" value="INTEGRAL MEMBRANE PROTEIN"/>
    <property type="match status" value="1"/>
</dbReference>